<evidence type="ECO:0000256" key="7">
    <source>
        <dbReference type="ARBA" id="ARBA00023065"/>
    </source>
</evidence>
<dbReference type="PANTHER" id="PTHR43562">
    <property type="entry name" value="NAPA-TYPE SODIUM/HYDROGEN ANTIPORTER"/>
    <property type="match status" value="1"/>
</dbReference>
<evidence type="ECO:0000256" key="10">
    <source>
        <dbReference type="SAM" id="Phobius"/>
    </source>
</evidence>
<dbReference type="AlphaFoldDB" id="M1PVJ5"/>
<feature type="transmembrane region" description="Helical" evidence="10">
    <location>
        <begin position="43"/>
        <end position="65"/>
    </location>
</feature>
<evidence type="ECO:0000256" key="6">
    <source>
        <dbReference type="ARBA" id="ARBA00023053"/>
    </source>
</evidence>
<feature type="transmembrane region" description="Helical" evidence="10">
    <location>
        <begin position="175"/>
        <end position="203"/>
    </location>
</feature>
<organism evidence="12">
    <name type="scientific">uncultured organism</name>
    <dbReference type="NCBI Taxonomy" id="155900"/>
    <lineage>
        <taxon>unclassified sequences</taxon>
        <taxon>environmental samples</taxon>
    </lineage>
</organism>
<evidence type="ECO:0000259" key="11">
    <source>
        <dbReference type="Pfam" id="PF00999"/>
    </source>
</evidence>
<proteinExistence type="predicted"/>
<keyword evidence="2" id="KW-0813">Transport</keyword>
<reference evidence="12" key="1">
    <citation type="journal article" date="2013" name="Syst. Appl. Microbiol.">
        <title>New insights into the archaeal diversity of a hypersaline microbial mat obtained by a metagenomic approach.</title>
        <authorList>
            <person name="Lopez-Lopez A."/>
            <person name="Richter M."/>
            <person name="Pena A."/>
            <person name="Tamames J."/>
            <person name="Rossello-Mora R."/>
        </authorList>
    </citation>
    <scope>NUCLEOTIDE SEQUENCE</scope>
</reference>
<feature type="transmembrane region" description="Helical" evidence="10">
    <location>
        <begin position="223"/>
        <end position="242"/>
    </location>
</feature>
<evidence type="ECO:0000256" key="3">
    <source>
        <dbReference type="ARBA" id="ARBA00022449"/>
    </source>
</evidence>
<evidence type="ECO:0000256" key="9">
    <source>
        <dbReference type="ARBA" id="ARBA00023201"/>
    </source>
</evidence>
<evidence type="ECO:0000313" key="12">
    <source>
        <dbReference type="EMBL" id="AGF93169.1"/>
    </source>
</evidence>
<dbReference type="Pfam" id="PF00999">
    <property type="entry name" value="Na_H_Exchanger"/>
    <property type="match status" value="1"/>
</dbReference>
<feature type="domain" description="Cation/H+ exchanger transmembrane" evidence="11">
    <location>
        <begin position="4"/>
        <end position="331"/>
    </location>
</feature>
<feature type="transmembrane region" description="Helical" evidence="10">
    <location>
        <begin position="130"/>
        <end position="154"/>
    </location>
</feature>
<dbReference type="PANTHER" id="PTHR43562:SF3">
    <property type="entry name" value="SODIUM ION_PROTON EXCHANGER (EUROFUNG)"/>
    <property type="match status" value="1"/>
</dbReference>
<dbReference type="InterPro" id="IPR038770">
    <property type="entry name" value="Na+/solute_symporter_sf"/>
</dbReference>
<feature type="transmembrane region" description="Helical" evidence="10">
    <location>
        <begin position="71"/>
        <end position="90"/>
    </location>
</feature>
<keyword evidence="3" id="KW-0050">Antiport</keyword>
<evidence type="ECO:0000256" key="8">
    <source>
        <dbReference type="ARBA" id="ARBA00023136"/>
    </source>
</evidence>
<dbReference type="GO" id="GO:0006814">
    <property type="term" value="P:sodium ion transport"/>
    <property type="evidence" value="ECO:0007669"/>
    <property type="project" value="UniProtKB-KW"/>
</dbReference>
<evidence type="ECO:0000256" key="4">
    <source>
        <dbReference type="ARBA" id="ARBA00022692"/>
    </source>
</evidence>
<evidence type="ECO:0000256" key="1">
    <source>
        <dbReference type="ARBA" id="ARBA00004141"/>
    </source>
</evidence>
<feature type="transmembrane region" description="Helical" evidence="10">
    <location>
        <begin position="12"/>
        <end position="31"/>
    </location>
</feature>
<comment type="subcellular location">
    <subcellularLocation>
        <location evidence="1">Membrane</location>
        <topology evidence="1">Multi-pass membrane protein</topology>
    </subcellularLocation>
</comment>
<keyword evidence="4 10" id="KW-0812">Transmembrane</keyword>
<sequence>MKLIGYTEILESFSEIGIVFVLFLAGIETNLDQLKKAGKSSMLTAIIGTIISFGGGYFLAILADFSSIEALFLGAILTPTSIGITVRTLMELKKFKTTEGMTTMGAAVIDDILGVLILTILITIGKAGHIPSIIHLGSILGKIVVFFGLSLFLGPKLLRKIGDVTDRLNTQEAKVSILIAIAFIFSYVASQIGLAKITGAYMAGLLVGMSSSSSRVEDKISSVGYTIFIPIFFVSIGIRMDLSGIQNILLFSSAYTVTALITKVTGSGIGALISGLNGIQSLRIGVGMMPRMEVALVIVSAGVSEGIISNTLFSATIVMVLISTLSTPILLKKLF</sequence>
<keyword evidence="6" id="KW-0915">Sodium</keyword>
<gene>
    <name evidence="12" type="ORF">FLSS-19_0002</name>
</gene>
<dbReference type="GO" id="GO:1902600">
    <property type="term" value="P:proton transmembrane transport"/>
    <property type="evidence" value="ECO:0007669"/>
    <property type="project" value="InterPro"/>
</dbReference>
<evidence type="ECO:0000256" key="2">
    <source>
        <dbReference type="ARBA" id="ARBA00022448"/>
    </source>
</evidence>
<keyword evidence="5 10" id="KW-1133">Transmembrane helix</keyword>
<dbReference type="GO" id="GO:0016020">
    <property type="term" value="C:membrane"/>
    <property type="evidence" value="ECO:0007669"/>
    <property type="project" value="UniProtKB-SubCell"/>
</dbReference>
<protein>
    <submittedName>
        <fullName evidence="12">Na+/H+ antiporter, napA type (NapA)</fullName>
    </submittedName>
</protein>
<accession>M1PVJ5</accession>
<dbReference type="InterPro" id="IPR006153">
    <property type="entry name" value="Cation/H_exchanger_TM"/>
</dbReference>
<keyword evidence="7" id="KW-0406">Ion transport</keyword>
<keyword evidence="9" id="KW-0739">Sodium transport</keyword>
<dbReference type="GO" id="GO:0015297">
    <property type="term" value="F:antiporter activity"/>
    <property type="evidence" value="ECO:0007669"/>
    <property type="project" value="UniProtKB-KW"/>
</dbReference>
<feature type="transmembrane region" description="Helical" evidence="10">
    <location>
        <begin position="102"/>
        <end position="124"/>
    </location>
</feature>
<feature type="transmembrane region" description="Helical" evidence="10">
    <location>
        <begin position="249"/>
        <end position="273"/>
    </location>
</feature>
<dbReference type="Gene3D" id="1.20.1530.20">
    <property type="match status" value="1"/>
</dbReference>
<keyword evidence="8 10" id="KW-0472">Membrane</keyword>
<name>M1PVJ5_9ZZZZ</name>
<dbReference type="EMBL" id="JX684084">
    <property type="protein sequence ID" value="AGF93169.1"/>
    <property type="molecule type" value="Genomic_DNA"/>
</dbReference>
<evidence type="ECO:0000256" key="5">
    <source>
        <dbReference type="ARBA" id="ARBA00022989"/>
    </source>
</evidence>